<accession>A0A1Z1FGV6</accession>
<protein>
    <submittedName>
        <fullName evidence="2">DUF4440 domain-containing protein</fullName>
    </submittedName>
    <submittedName>
        <fullName evidence="3">Nuclear transport factor 2 family protein</fullName>
    </submittedName>
</protein>
<dbReference type="AlphaFoldDB" id="A0A1Z1FGV6"/>
<evidence type="ECO:0000313" key="2">
    <source>
        <dbReference type="EMBL" id="ARU17956.1"/>
    </source>
</evidence>
<keyword evidence="4" id="KW-1185">Reference proteome</keyword>
<dbReference type="Pfam" id="PF13577">
    <property type="entry name" value="SnoaL_4"/>
    <property type="match status" value="1"/>
</dbReference>
<dbReference type="InterPro" id="IPR032710">
    <property type="entry name" value="NTF2-like_dom_sf"/>
</dbReference>
<proteinExistence type="predicted"/>
<dbReference type="Proteomes" id="UP000195807">
    <property type="component" value="Plasmid pCME4A9I"/>
</dbReference>
<name>A0A1Z1FGV6_9SPHN</name>
<evidence type="ECO:0000259" key="1">
    <source>
        <dbReference type="Pfam" id="PF13577"/>
    </source>
</evidence>
<feature type="domain" description="SnoaL-like" evidence="1">
    <location>
        <begin position="7"/>
        <end position="136"/>
    </location>
</feature>
<evidence type="ECO:0000313" key="4">
    <source>
        <dbReference type="Proteomes" id="UP000195807"/>
    </source>
</evidence>
<dbReference type="RefSeq" id="WP_066850418.1">
    <property type="nucleotide sequence ID" value="NZ_CP019603.1"/>
</dbReference>
<dbReference type="Proteomes" id="UP000515297">
    <property type="component" value="Plasmid plas1"/>
</dbReference>
<dbReference type="SUPFAM" id="SSF54427">
    <property type="entry name" value="NTF2-like"/>
    <property type="match status" value="1"/>
</dbReference>
<dbReference type="EMBL" id="CP060053">
    <property type="protein sequence ID" value="QNE07459.1"/>
    <property type="molecule type" value="Genomic_DNA"/>
</dbReference>
<sequence>MPFTGPLEDRIAIREVMESYAFAVMTVDAELWASTWAEDAYWALPEYPDLGGFDGKKAIVDAWVGSMKVYGLDDMKRPMVYLAHPGRIEVDGDTARATTMTIEIYQHPETGETVHGNGHYEDELARIDGQWVFTRREYRIFHERRQGGE</sequence>
<keyword evidence="2" id="KW-0614">Plasmid</keyword>
<geneLocation type="plasmid" evidence="2">
    <name>pCME4A9I</name>
</geneLocation>
<dbReference type="EMBL" id="CP019603">
    <property type="protein sequence ID" value="ARU17956.1"/>
    <property type="molecule type" value="Genomic_DNA"/>
</dbReference>
<evidence type="ECO:0000313" key="5">
    <source>
        <dbReference type="Proteomes" id="UP000515297"/>
    </source>
</evidence>
<reference evidence="2 4" key="1">
    <citation type="submission" date="2017-01" db="EMBL/GenBank/DDBJ databases">
        <title>Complete genome sequence of esterase-producing bacterium Croceicoccus marinus E4A9.</title>
        <authorList>
            <person name="Wu Y.-H."/>
            <person name="Cheng H."/>
            <person name="Xu L."/>
            <person name="Huo Y.-Y."/>
            <person name="Wang C.-S."/>
            <person name="Xu X.-W."/>
        </authorList>
    </citation>
    <scope>NUCLEOTIDE SEQUENCE [LARGE SCALE GENOMIC DNA]</scope>
    <source>
        <strain evidence="2 4">E4A9</strain>
        <plasmid evidence="2">pCME4A9I</plasmid>
        <plasmid evidence="4">Plasmid pcme4a9i</plasmid>
    </source>
</reference>
<dbReference type="OrthoDB" id="7510033at2"/>
<dbReference type="Gene3D" id="3.10.450.50">
    <property type="match status" value="1"/>
</dbReference>
<gene>
    <name evidence="2" type="ORF">A9D14_16700</name>
    <name evidence="3" type="ORF">H4O24_16410</name>
</gene>
<dbReference type="CDD" id="cd00531">
    <property type="entry name" value="NTF2_like"/>
    <property type="match status" value="1"/>
</dbReference>
<reference evidence="3 5" key="2">
    <citation type="submission" date="2020-08" db="EMBL/GenBank/DDBJ databases">
        <authorList>
            <person name="Liu G."/>
            <person name="Sun C."/>
        </authorList>
    </citation>
    <scope>NUCLEOTIDE SEQUENCE [LARGE SCALE GENOMIC DNA]</scope>
    <source>
        <strain evidence="3 5">OT19</strain>
        <plasmid evidence="3 5">plas1</plasmid>
    </source>
</reference>
<dbReference type="KEGG" id="cman:A9D14_16700"/>
<evidence type="ECO:0000313" key="3">
    <source>
        <dbReference type="EMBL" id="QNE07459.1"/>
    </source>
</evidence>
<dbReference type="InterPro" id="IPR037401">
    <property type="entry name" value="SnoaL-like"/>
</dbReference>
<dbReference type="STRING" id="450378.GCA_001661675_03356"/>
<organism evidence="2 4">
    <name type="scientific">Croceicoccus marinus</name>
    <dbReference type="NCBI Taxonomy" id="450378"/>
    <lineage>
        <taxon>Bacteria</taxon>
        <taxon>Pseudomonadati</taxon>
        <taxon>Pseudomonadota</taxon>
        <taxon>Alphaproteobacteria</taxon>
        <taxon>Sphingomonadales</taxon>
        <taxon>Erythrobacteraceae</taxon>
        <taxon>Croceicoccus</taxon>
    </lineage>
</organism>
<geneLocation type="plasmid" evidence="4">
    <name>pcme4a9i</name>
</geneLocation>
<geneLocation type="plasmid" evidence="3 5">
    <name>plas1</name>
</geneLocation>